<evidence type="ECO:0008006" key="4">
    <source>
        <dbReference type="Google" id="ProtNLM"/>
    </source>
</evidence>
<feature type="compositionally biased region" description="Basic and acidic residues" evidence="1">
    <location>
        <begin position="1"/>
        <end position="14"/>
    </location>
</feature>
<keyword evidence="3" id="KW-1185">Reference proteome</keyword>
<accession>A0ABN9RUG7</accession>
<evidence type="ECO:0000313" key="3">
    <source>
        <dbReference type="Proteomes" id="UP001189429"/>
    </source>
</evidence>
<evidence type="ECO:0000313" key="2">
    <source>
        <dbReference type="EMBL" id="CAK0821544.1"/>
    </source>
</evidence>
<name>A0ABN9RUG7_9DINO</name>
<protein>
    <recommendedName>
        <fullName evidence="4">Reverse transcriptase domain-containing protein</fullName>
    </recommendedName>
</protein>
<sequence>MQKKVNEQPRKGVDEDGEQAAASWGARAREAAPDAGGRYIKQGLQNVVDGDGLCIDGAMQVVLRGWMPLWLKESRKGENHPCEWARGPRLEPIISRQVSDILKRVLMQLLAEYVDRPAEILITWEAAAKPMDLFTMVKVFLPKAEGGVRPIRLAAFCLRLWGRIRQPLVQRWEAELPDQDHFWGGVRTPCDMAGIVSNMVACHARTVGFAHAAGLLDLAMSYEHAPHEVLRQEGVRAGVPQDLLRLLCISCKMPRRAKNRETACEKLEVNGTRATECSCATGPAKVLMHRTFFLRAKEYRLMRRQNVVDDAMVQEAGKAVQAMVRMAELLEAKDLVVSWQKAKFMAGDAAK</sequence>
<proteinExistence type="predicted"/>
<feature type="non-terminal residue" evidence="2">
    <location>
        <position position="351"/>
    </location>
</feature>
<dbReference type="Proteomes" id="UP001189429">
    <property type="component" value="Unassembled WGS sequence"/>
</dbReference>
<evidence type="ECO:0000256" key="1">
    <source>
        <dbReference type="SAM" id="MobiDB-lite"/>
    </source>
</evidence>
<gene>
    <name evidence="2" type="ORF">PCOR1329_LOCUS22790</name>
</gene>
<dbReference type="EMBL" id="CAUYUJ010007657">
    <property type="protein sequence ID" value="CAK0821544.1"/>
    <property type="molecule type" value="Genomic_DNA"/>
</dbReference>
<reference evidence="2" key="1">
    <citation type="submission" date="2023-10" db="EMBL/GenBank/DDBJ databases">
        <authorList>
            <person name="Chen Y."/>
            <person name="Shah S."/>
            <person name="Dougan E. K."/>
            <person name="Thang M."/>
            <person name="Chan C."/>
        </authorList>
    </citation>
    <scope>NUCLEOTIDE SEQUENCE [LARGE SCALE GENOMIC DNA]</scope>
</reference>
<comment type="caution">
    <text evidence="2">The sequence shown here is derived from an EMBL/GenBank/DDBJ whole genome shotgun (WGS) entry which is preliminary data.</text>
</comment>
<feature type="region of interest" description="Disordered" evidence="1">
    <location>
        <begin position="1"/>
        <end position="24"/>
    </location>
</feature>
<organism evidence="2 3">
    <name type="scientific">Prorocentrum cordatum</name>
    <dbReference type="NCBI Taxonomy" id="2364126"/>
    <lineage>
        <taxon>Eukaryota</taxon>
        <taxon>Sar</taxon>
        <taxon>Alveolata</taxon>
        <taxon>Dinophyceae</taxon>
        <taxon>Prorocentrales</taxon>
        <taxon>Prorocentraceae</taxon>
        <taxon>Prorocentrum</taxon>
    </lineage>
</organism>